<sequence length="349" mass="38539">MSHNILVTGASGYLGGTLLARWKSANLPPYGKLYALVRSDQQAEAVKQYGAEPLEFDLNDKEELRNGIVGNEISIIFWLIDSFSDKHQPPLIEALAEVKAKTGREVHFIHTGGAKHFSSHANLPTDKPLLDTDPKLYEILKTSTSPLEYFAQTIKTNVSIIDTSEKYGVRGYIFAPCIVYGQSEGFGNQISIQTVAIVKAAKKARRVYKVDPGNPTWPVCHIVDNTTLYVEMLRNMLLNIDIGYNKNGFYLAASGSVAWEDIYKSMATALAKRNLVDDDIVSQADNAVLEKMAEGLGAPSNLVNVMLGGKCTYTAVHGTQIGWKPQYPPEHILETADEEVELILKHINE</sequence>
<feature type="domain" description="NAD-dependent epimerase/dehydratase" evidence="1">
    <location>
        <begin position="5"/>
        <end position="235"/>
    </location>
</feature>
<dbReference type="InterPro" id="IPR051783">
    <property type="entry name" value="NAD(P)-dependent_oxidoreduct"/>
</dbReference>
<organism evidence="2 3">
    <name type="scientific">Talaromyces proteolyticus</name>
    <dbReference type="NCBI Taxonomy" id="1131652"/>
    <lineage>
        <taxon>Eukaryota</taxon>
        <taxon>Fungi</taxon>
        <taxon>Dikarya</taxon>
        <taxon>Ascomycota</taxon>
        <taxon>Pezizomycotina</taxon>
        <taxon>Eurotiomycetes</taxon>
        <taxon>Eurotiomycetidae</taxon>
        <taxon>Eurotiales</taxon>
        <taxon>Trichocomaceae</taxon>
        <taxon>Talaromyces</taxon>
        <taxon>Talaromyces sect. Bacilispori</taxon>
    </lineage>
</organism>
<dbReference type="GeneID" id="70248132"/>
<dbReference type="RefSeq" id="XP_046076431.1">
    <property type="nucleotide sequence ID" value="XM_046217845.1"/>
</dbReference>
<accession>A0AAD4PZV5</accession>
<name>A0AAD4PZV5_9EURO</name>
<protein>
    <recommendedName>
        <fullName evidence="1">NAD-dependent epimerase/dehydratase domain-containing protein</fullName>
    </recommendedName>
</protein>
<dbReference type="AlphaFoldDB" id="A0AAD4PZV5"/>
<dbReference type="GO" id="GO:0005737">
    <property type="term" value="C:cytoplasm"/>
    <property type="evidence" value="ECO:0007669"/>
    <property type="project" value="TreeGrafter"/>
</dbReference>
<dbReference type="Pfam" id="PF01370">
    <property type="entry name" value="Epimerase"/>
    <property type="match status" value="1"/>
</dbReference>
<reference evidence="2" key="1">
    <citation type="submission" date="2021-12" db="EMBL/GenBank/DDBJ databases">
        <title>Convergent genome expansion in fungi linked to evolution of root-endophyte symbiosis.</title>
        <authorList>
            <consortium name="DOE Joint Genome Institute"/>
            <person name="Ke Y.-H."/>
            <person name="Bonito G."/>
            <person name="Liao H.-L."/>
            <person name="Looney B."/>
            <person name="Rojas-Flechas A."/>
            <person name="Nash J."/>
            <person name="Hameed K."/>
            <person name="Schadt C."/>
            <person name="Martin F."/>
            <person name="Crous P.W."/>
            <person name="Miettinen O."/>
            <person name="Magnuson J.K."/>
            <person name="Labbe J."/>
            <person name="Jacobson D."/>
            <person name="Doktycz M.J."/>
            <person name="Veneault-Fourrey C."/>
            <person name="Kuo A."/>
            <person name="Mondo S."/>
            <person name="Calhoun S."/>
            <person name="Riley R."/>
            <person name="Ohm R."/>
            <person name="LaButti K."/>
            <person name="Andreopoulos B."/>
            <person name="Pangilinan J."/>
            <person name="Nolan M."/>
            <person name="Tritt A."/>
            <person name="Clum A."/>
            <person name="Lipzen A."/>
            <person name="Daum C."/>
            <person name="Barry K."/>
            <person name="Grigoriev I.V."/>
            <person name="Vilgalys R."/>
        </authorList>
    </citation>
    <scope>NUCLEOTIDE SEQUENCE</scope>
    <source>
        <strain evidence="2">PMI_201</strain>
    </source>
</reference>
<evidence type="ECO:0000259" key="1">
    <source>
        <dbReference type="Pfam" id="PF01370"/>
    </source>
</evidence>
<dbReference type="GO" id="GO:0004029">
    <property type="term" value="F:aldehyde dehydrogenase (NAD+) activity"/>
    <property type="evidence" value="ECO:0007669"/>
    <property type="project" value="TreeGrafter"/>
</dbReference>
<dbReference type="PANTHER" id="PTHR48079">
    <property type="entry name" value="PROTEIN YEEZ"/>
    <property type="match status" value="1"/>
</dbReference>
<comment type="caution">
    <text evidence="2">The sequence shown here is derived from an EMBL/GenBank/DDBJ whole genome shotgun (WGS) entry which is preliminary data.</text>
</comment>
<dbReference type="Gene3D" id="3.40.50.720">
    <property type="entry name" value="NAD(P)-binding Rossmann-like Domain"/>
    <property type="match status" value="1"/>
</dbReference>
<dbReference type="PANTHER" id="PTHR48079:SF6">
    <property type="entry name" value="NAD(P)-BINDING DOMAIN-CONTAINING PROTEIN-RELATED"/>
    <property type="match status" value="1"/>
</dbReference>
<proteinExistence type="predicted"/>
<gene>
    <name evidence="2" type="ORF">BGW36DRAFT_393760</name>
</gene>
<dbReference type="InterPro" id="IPR036291">
    <property type="entry name" value="NAD(P)-bd_dom_sf"/>
</dbReference>
<evidence type="ECO:0000313" key="3">
    <source>
        <dbReference type="Proteomes" id="UP001201262"/>
    </source>
</evidence>
<dbReference type="SUPFAM" id="SSF51735">
    <property type="entry name" value="NAD(P)-binding Rossmann-fold domains"/>
    <property type="match status" value="1"/>
</dbReference>
<dbReference type="InterPro" id="IPR001509">
    <property type="entry name" value="Epimerase_deHydtase"/>
</dbReference>
<evidence type="ECO:0000313" key="2">
    <source>
        <dbReference type="EMBL" id="KAH8703413.1"/>
    </source>
</evidence>
<keyword evidence="3" id="KW-1185">Reference proteome</keyword>
<dbReference type="EMBL" id="JAJTJA010000002">
    <property type="protein sequence ID" value="KAH8703413.1"/>
    <property type="molecule type" value="Genomic_DNA"/>
</dbReference>
<dbReference type="Proteomes" id="UP001201262">
    <property type="component" value="Unassembled WGS sequence"/>
</dbReference>